<keyword evidence="4" id="KW-1185">Reference proteome</keyword>
<evidence type="ECO:0000256" key="1">
    <source>
        <dbReference type="SAM" id="SignalP"/>
    </source>
</evidence>
<name>A0A6L6PZS6_9BURK</name>
<dbReference type="PROSITE" id="PS51257">
    <property type="entry name" value="PROKAR_LIPOPROTEIN"/>
    <property type="match status" value="1"/>
</dbReference>
<feature type="chain" id="PRO_5027096722" evidence="1">
    <location>
        <begin position="20"/>
        <end position="245"/>
    </location>
</feature>
<dbReference type="Proteomes" id="UP000484015">
    <property type="component" value="Unassembled WGS sequence"/>
</dbReference>
<keyword evidence="1" id="KW-0732">Signal</keyword>
<comment type="caution">
    <text evidence="3">The sequence shown here is derived from an EMBL/GenBank/DDBJ whole genome shotgun (WGS) entry which is preliminary data.</text>
</comment>
<evidence type="ECO:0000313" key="3">
    <source>
        <dbReference type="EMBL" id="MTW02860.1"/>
    </source>
</evidence>
<protein>
    <submittedName>
        <fullName evidence="3">Transporter substrate-binding domain-containing protein</fullName>
    </submittedName>
</protein>
<gene>
    <name evidence="3" type="ORF">GM668_12280</name>
</gene>
<dbReference type="EMBL" id="WNLA01000006">
    <property type="protein sequence ID" value="MTW02860.1"/>
    <property type="molecule type" value="Genomic_DNA"/>
</dbReference>
<dbReference type="SUPFAM" id="SSF53850">
    <property type="entry name" value="Periplasmic binding protein-like II"/>
    <property type="match status" value="1"/>
</dbReference>
<dbReference type="RefSeq" id="WP_155439237.1">
    <property type="nucleotide sequence ID" value="NZ_WNLA01000006.1"/>
</dbReference>
<evidence type="ECO:0000259" key="2">
    <source>
        <dbReference type="SMART" id="SM00062"/>
    </source>
</evidence>
<evidence type="ECO:0000313" key="4">
    <source>
        <dbReference type="Proteomes" id="UP000484015"/>
    </source>
</evidence>
<feature type="signal peptide" evidence="1">
    <location>
        <begin position="1"/>
        <end position="19"/>
    </location>
</feature>
<dbReference type="OrthoDB" id="8585936at2"/>
<proteinExistence type="predicted"/>
<sequence length="245" mass="27649">MRVPLTALLVLFVGSCALARAEVVTVYTSANFAPLVIANNRGVYFDLIEHLNQQRLGGLTFKLTYLPRKRLQLKLEDGSMDGIVIGMMPQWFDDVAQQKYLWTVPFAIDRFVLVSRTGYGFDPDVKGSMAGRSIGLVLGYVYPGIDEWIARQGLVRNDALSEDINLEKLRLGRVDCVAVAESVARYYLKTHALTDKFQLTDLPGQQTERRFLVPHSKAAVFEKLAPVIRKLKDDPVWQRAANKYQ</sequence>
<feature type="domain" description="Solute-binding protein family 3/N-terminal" evidence="2">
    <location>
        <begin position="23"/>
        <end position="245"/>
    </location>
</feature>
<dbReference type="Gene3D" id="3.40.190.10">
    <property type="entry name" value="Periplasmic binding protein-like II"/>
    <property type="match status" value="2"/>
</dbReference>
<accession>A0A6L6PZS6</accession>
<reference evidence="3 4" key="1">
    <citation type="submission" date="2019-11" db="EMBL/GenBank/DDBJ databases">
        <title>Type strains purchased from KCTC, JCM and DSMZ.</title>
        <authorList>
            <person name="Lu H."/>
        </authorList>
    </citation>
    <scope>NUCLEOTIDE SEQUENCE [LARGE SCALE GENOMIC DNA]</scope>
    <source>
        <strain evidence="3 4">KCTC 42409</strain>
    </source>
</reference>
<dbReference type="SMART" id="SM00062">
    <property type="entry name" value="PBPb"/>
    <property type="match status" value="1"/>
</dbReference>
<dbReference type="AlphaFoldDB" id="A0A6L6PZS6"/>
<dbReference type="InterPro" id="IPR001638">
    <property type="entry name" value="Solute-binding_3/MltF_N"/>
</dbReference>
<organism evidence="3 4">
    <name type="scientific">Pseudoduganella ginsengisoli</name>
    <dbReference type="NCBI Taxonomy" id="1462440"/>
    <lineage>
        <taxon>Bacteria</taxon>
        <taxon>Pseudomonadati</taxon>
        <taxon>Pseudomonadota</taxon>
        <taxon>Betaproteobacteria</taxon>
        <taxon>Burkholderiales</taxon>
        <taxon>Oxalobacteraceae</taxon>
        <taxon>Telluria group</taxon>
        <taxon>Pseudoduganella</taxon>
    </lineage>
</organism>